<feature type="chain" id="PRO_5012352291" evidence="1">
    <location>
        <begin position="20"/>
        <end position="179"/>
    </location>
</feature>
<feature type="signal peptide" evidence="1">
    <location>
        <begin position="1"/>
        <end position="19"/>
    </location>
</feature>
<keyword evidence="1" id="KW-0732">Signal</keyword>
<name>A0A218Z974_9HELO</name>
<comment type="caution">
    <text evidence="2">The sequence shown here is derived from an EMBL/GenBank/DDBJ whole genome shotgun (WGS) entry which is preliminary data.</text>
</comment>
<evidence type="ECO:0000256" key="1">
    <source>
        <dbReference type="SAM" id="SignalP"/>
    </source>
</evidence>
<proteinExistence type="predicted"/>
<accession>A0A218Z974</accession>
<dbReference type="Proteomes" id="UP000242519">
    <property type="component" value="Unassembled WGS sequence"/>
</dbReference>
<sequence>MQLNVVLATALLAIAPAKASPFVRLLFSVSGGETQAAVSLNIDPRRETGPLKVPELLQDSDFERGESYFVNWVMITDSSAGVSCVLVVPPQDKSLVPSEGQIGAITNPGQTNYITLSVEDQFQFLTVGGSPVDLSEATINCSFDPSKIPKEVLMAEEPKKESRKWSWWWGRNKTPASKQ</sequence>
<keyword evidence="3" id="KW-1185">Reference proteome</keyword>
<gene>
    <name evidence="2" type="ORF">B2J93_9312</name>
</gene>
<reference evidence="2 3" key="1">
    <citation type="submission" date="2017-04" db="EMBL/GenBank/DDBJ databases">
        <title>Draft genome sequence of Marssonina coronaria NL1: causal agent of apple blotch.</title>
        <authorList>
            <person name="Cheng Q."/>
        </authorList>
    </citation>
    <scope>NUCLEOTIDE SEQUENCE [LARGE SCALE GENOMIC DNA]</scope>
    <source>
        <strain evidence="2 3">NL1</strain>
    </source>
</reference>
<dbReference type="EMBL" id="MZNU01000116">
    <property type="protein sequence ID" value="OWP04244.1"/>
    <property type="molecule type" value="Genomic_DNA"/>
</dbReference>
<evidence type="ECO:0000313" key="3">
    <source>
        <dbReference type="Proteomes" id="UP000242519"/>
    </source>
</evidence>
<protein>
    <submittedName>
        <fullName evidence="2">Uncharacterized protein</fullName>
    </submittedName>
</protein>
<organism evidence="2 3">
    <name type="scientific">Diplocarpon coronariae</name>
    <dbReference type="NCBI Taxonomy" id="2795749"/>
    <lineage>
        <taxon>Eukaryota</taxon>
        <taxon>Fungi</taxon>
        <taxon>Dikarya</taxon>
        <taxon>Ascomycota</taxon>
        <taxon>Pezizomycotina</taxon>
        <taxon>Leotiomycetes</taxon>
        <taxon>Helotiales</taxon>
        <taxon>Drepanopezizaceae</taxon>
        <taxon>Diplocarpon</taxon>
    </lineage>
</organism>
<dbReference type="InParanoid" id="A0A218Z974"/>
<dbReference type="AlphaFoldDB" id="A0A218Z974"/>
<evidence type="ECO:0000313" key="2">
    <source>
        <dbReference type="EMBL" id="OWP04244.1"/>
    </source>
</evidence>